<sequence length="134" mass="15145">PLRKVQPEMPLTVNARSALTCTIHFIDRGKALLVNYLDAKIVTVWTVHPWKPSWAAKLQTRMSWSTNTGTLLVYNLDDGMDVYCVSSGQIHWKKVLPIRIQRNNIKQVDFGWPRGVAISGTDNGEVILWNIDSG</sequence>
<dbReference type="InterPro" id="IPR036322">
    <property type="entry name" value="WD40_repeat_dom_sf"/>
</dbReference>
<gene>
    <name evidence="1" type="ORF">PAXINDRAFT_23072</name>
</gene>
<accession>A0A0C9TKZ8</accession>
<dbReference type="Proteomes" id="UP000053647">
    <property type="component" value="Unassembled WGS sequence"/>
</dbReference>
<dbReference type="OrthoDB" id="3238562at2759"/>
<dbReference type="InterPro" id="IPR019775">
    <property type="entry name" value="WD40_repeat_CS"/>
</dbReference>
<dbReference type="PROSITE" id="PS00678">
    <property type="entry name" value="WD_REPEATS_1"/>
    <property type="match status" value="1"/>
</dbReference>
<name>A0A0C9TKZ8_PAXIN</name>
<keyword evidence="2" id="KW-1185">Reference proteome</keyword>
<reference evidence="2" key="2">
    <citation type="submission" date="2015-01" db="EMBL/GenBank/DDBJ databases">
        <title>Evolutionary Origins and Diversification of the Mycorrhizal Mutualists.</title>
        <authorList>
            <consortium name="DOE Joint Genome Institute"/>
            <consortium name="Mycorrhizal Genomics Consortium"/>
            <person name="Kohler A."/>
            <person name="Kuo A."/>
            <person name="Nagy L.G."/>
            <person name="Floudas D."/>
            <person name="Copeland A."/>
            <person name="Barry K.W."/>
            <person name="Cichocki N."/>
            <person name="Veneault-Fourrey C."/>
            <person name="LaButti K."/>
            <person name="Lindquist E.A."/>
            <person name="Lipzen A."/>
            <person name="Lundell T."/>
            <person name="Morin E."/>
            <person name="Murat C."/>
            <person name="Riley R."/>
            <person name="Ohm R."/>
            <person name="Sun H."/>
            <person name="Tunlid A."/>
            <person name="Henrissat B."/>
            <person name="Grigoriev I.V."/>
            <person name="Hibbett D.S."/>
            <person name="Martin F."/>
        </authorList>
    </citation>
    <scope>NUCLEOTIDE SEQUENCE [LARGE SCALE GENOMIC DNA]</scope>
    <source>
        <strain evidence="2">ATCC 200175</strain>
    </source>
</reference>
<proteinExistence type="predicted"/>
<dbReference type="EMBL" id="KN819616">
    <property type="protein sequence ID" value="KIJ08462.1"/>
    <property type="molecule type" value="Genomic_DNA"/>
</dbReference>
<protein>
    <submittedName>
        <fullName evidence="1">Unplaced genomic scaffold PAXINscaffold_294, whole genome shotgun sequence</fullName>
    </submittedName>
</protein>
<feature type="non-terminal residue" evidence="1">
    <location>
        <position position="134"/>
    </location>
</feature>
<feature type="non-terminal residue" evidence="1">
    <location>
        <position position="1"/>
    </location>
</feature>
<evidence type="ECO:0000313" key="1">
    <source>
        <dbReference type="EMBL" id="KIJ08462.1"/>
    </source>
</evidence>
<organism evidence="1 2">
    <name type="scientific">Paxillus involutus ATCC 200175</name>
    <dbReference type="NCBI Taxonomy" id="664439"/>
    <lineage>
        <taxon>Eukaryota</taxon>
        <taxon>Fungi</taxon>
        <taxon>Dikarya</taxon>
        <taxon>Basidiomycota</taxon>
        <taxon>Agaricomycotina</taxon>
        <taxon>Agaricomycetes</taxon>
        <taxon>Agaricomycetidae</taxon>
        <taxon>Boletales</taxon>
        <taxon>Paxilineae</taxon>
        <taxon>Paxillaceae</taxon>
        <taxon>Paxillus</taxon>
    </lineage>
</organism>
<dbReference type="AlphaFoldDB" id="A0A0C9TKZ8"/>
<dbReference type="HOGENOM" id="CLU_123678_0_0_1"/>
<reference evidence="1 2" key="1">
    <citation type="submission" date="2014-06" db="EMBL/GenBank/DDBJ databases">
        <authorList>
            <consortium name="DOE Joint Genome Institute"/>
            <person name="Kuo A."/>
            <person name="Kohler A."/>
            <person name="Nagy L.G."/>
            <person name="Floudas D."/>
            <person name="Copeland A."/>
            <person name="Barry K.W."/>
            <person name="Cichocki N."/>
            <person name="Veneault-Fourrey C."/>
            <person name="LaButti K."/>
            <person name="Lindquist E.A."/>
            <person name="Lipzen A."/>
            <person name="Lundell T."/>
            <person name="Morin E."/>
            <person name="Murat C."/>
            <person name="Sun H."/>
            <person name="Tunlid A."/>
            <person name="Henrissat B."/>
            <person name="Grigoriev I.V."/>
            <person name="Hibbett D.S."/>
            <person name="Martin F."/>
            <person name="Nordberg H.P."/>
            <person name="Cantor M.N."/>
            <person name="Hua S.X."/>
        </authorList>
    </citation>
    <scope>NUCLEOTIDE SEQUENCE [LARGE SCALE GENOMIC DNA]</scope>
    <source>
        <strain evidence="1 2">ATCC 200175</strain>
    </source>
</reference>
<evidence type="ECO:0000313" key="2">
    <source>
        <dbReference type="Proteomes" id="UP000053647"/>
    </source>
</evidence>
<dbReference type="SUPFAM" id="SSF50978">
    <property type="entry name" value="WD40 repeat-like"/>
    <property type="match status" value="1"/>
</dbReference>